<dbReference type="InterPro" id="IPR018122">
    <property type="entry name" value="TF_fork_head_CS_1"/>
</dbReference>
<dbReference type="SUPFAM" id="SSF46785">
    <property type="entry name" value="Winged helix' DNA-binding domain"/>
    <property type="match status" value="1"/>
</dbReference>
<dbReference type="PANTHER" id="PTHR11829">
    <property type="entry name" value="FORKHEAD BOX PROTEIN"/>
    <property type="match status" value="1"/>
</dbReference>
<feature type="compositionally biased region" description="Polar residues" evidence="4">
    <location>
        <begin position="269"/>
        <end position="283"/>
    </location>
</feature>
<feature type="compositionally biased region" description="Basic and acidic residues" evidence="4">
    <location>
        <begin position="221"/>
        <end position="240"/>
    </location>
</feature>
<feature type="region of interest" description="Disordered" evidence="4">
    <location>
        <begin position="203"/>
        <end position="286"/>
    </location>
</feature>
<sequence length="305" mass="34615">MSVPFVIKDLPVPTNISFGPRPVVANSAVLMEYQRLQFYEYIQATSNVRCEHPAFLPAYAIEPYSVQATVHGHPSLPFVSAPFTHFDFRGRFFHEEPKPQQSYIGLIAKAILSSAEKKLILSDIYQYILDNYPYFRNRGPGWRNSIRHNLSLNDCFIKAGRSANGKGHYWAIHPANVEDFKKGDFTRRKAQRKVRKHMGLDIAEEDDNSGSALPLESNHTSSHEQHQNMLTDFEKSEVTKSPKGSISTKRRMFDVESLLAPDHPEDTAKVNTTCSASGNTRVSPPSDLWVNNHHHNQYGCEKTLM</sequence>
<dbReference type="InterPro" id="IPR047519">
    <property type="entry name" value="FH_FOXQ2-like"/>
</dbReference>
<dbReference type="Gene3D" id="1.10.10.10">
    <property type="entry name" value="Winged helix-like DNA-binding domain superfamily/Winged helix DNA-binding domain"/>
    <property type="match status" value="1"/>
</dbReference>
<evidence type="ECO:0000313" key="7">
    <source>
        <dbReference type="RefSeq" id="XP_013785058.1"/>
    </source>
</evidence>
<dbReference type="PROSITE" id="PS00657">
    <property type="entry name" value="FORK_HEAD_1"/>
    <property type="match status" value="1"/>
</dbReference>
<dbReference type="InterPro" id="IPR001766">
    <property type="entry name" value="Fork_head_dom"/>
</dbReference>
<keyword evidence="6" id="KW-1185">Reference proteome</keyword>
<dbReference type="InterPro" id="IPR050211">
    <property type="entry name" value="FOX_domain-containing"/>
</dbReference>
<evidence type="ECO:0000313" key="6">
    <source>
        <dbReference type="Proteomes" id="UP000694941"/>
    </source>
</evidence>
<dbReference type="PANTHER" id="PTHR11829:SF343">
    <property type="entry name" value="FORK-HEAD DOMAIN-CONTAINING PROTEIN"/>
    <property type="match status" value="1"/>
</dbReference>
<name>A0ABM1BML2_LIMPO</name>
<evidence type="ECO:0000256" key="2">
    <source>
        <dbReference type="ARBA" id="ARBA00023242"/>
    </source>
</evidence>
<evidence type="ECO:0000256" key="3">
    <source>
        <dbReference type="PROSITE-ProRule" id="PRU00089"/>
    </source>
</evidence>
<dbReference type="InterPro" id="IPR030456">
    <property type="entry name" value="TF_fork_head_CS_2"/>
</dbReference>
<reference evidence="7" key="1">
    <citation type="submission" date="2025-08" db="UniProtKB">
        <authorList>
            <consortium name="RefSeq"/>
        </authorList>
    </citation>
    <scope>IDENTIFICATION</scope>
    <source>
        <tissue evidence="7">Muscle</tissue>
    </source>
</reference>
<proteinExistence type="predicted"/>
<dbReference type="GeneID" id="106469142"/>
<evidence type="ECO:0000256" key="4">
    <source>
        <dbReference type="SAM" id="MobiDB-lite"/>
    </source>
</evidence>
<protein>
    <submittedName>
        <fullName evidence="7">Fork head domain-containing protein FD4-like</fullName>
    </submittedName>
</protein>
<dbReference type="InterPro" id="IPR036390">
    <property type="entry name" value="WH_DNA-bd_sf"/>
</dbReference>
<organism evidence="6 7">
    <name type="scientific">Limulus polyphemus</name>
    <name type="common">Atlantic horseshoe crab</name>
    <dbReference type="NCBI Taxonomy" id="6850"/>
    <lineage>
        <taxon>Eukaryota</taxon>
        <taxon>Metazoa</taxon>
        <taxon>Ecdysozoa</taxon>
        <taxon>Arthropoda</taxon>
        <taxon>Chelicerata</taxon>
        <taxon>Merostomata</taxon>
        <taxon>Xiphosura</taxon>
        <taxon>Limulidae</taxon>
        <taxon>Limulus</taxon>
    </lineage>
</organism>
<dbReference type="PROSITE" id="PS00658">
    <property type="entry name" value="FORK_HEAD_2"/>
    <property type="match status" value="1"/>
</dbReference>
<dbReference type="SMART" id="SM00339">
    <property type="entry name" value="FH"/>
    <property type="match status" value="1"/>
</dbReference>
<dbReference type="PROSITE" id="PS50039">
    <property type="entry name" value="FORK_HEAD_3"/>
    <property type="match status" value="1"/>
</dbReference>
<feature type="domain" description="Fork-head" evidence="5">
    <location>
        <begin position="98"/>
        <end position="190"/>
    </location>
</feature>
<keyword evidence="1 3" id="KW-0238">DNA-binding</keyword>
<gene>
    <name evidence="7" type="primary">LOC106469142</name>
</gene>
<accession>A0ABM1BML2</accession>
<dbReference type="PRINTS" id="PR00053">
    <property type="entry name" value="FORKHEAD"/>
</dbReference>
<keyword evidence="2 3" id="KW-0539">Nucleus</keyword>
<evidence type="ECO:0000256" key="1">
    <source>
        <dbReference type="ARBA" id="ARBA00023125"/>
    </source>
</evidence>
<comment type="subcellular location">
    <subcellularLocation>
        <location evidence="3">Nucleus</location>
    </subcellularLocation>
</comment>
<dbReference type="RefSeq" id="XP_013785058.1">
    <property type="nucleotide sequence ID" value="XM_013929604.1"/>
</dbReference>
<evidence type="ECO:0000259" key="5">
    <source>
        <dbReference type="PROSITE" id="PS50039"/>
    </source>
</evidence>
<dbReference type="InterPro" id="IPR036388">
    <property type="entry name" value="WH-like_DNA-bd_sf"/>
</dbReference>
<dbReference type="Proteomes" id="UP000694941">
    <property type="component" value="Unplaced"/>
</dbReference>
<dbReference type="CDD" id="cd20035">
    <property type="entry name" value="FH_FOXQ2-like"/>
    <property type="match status" value="1"/>
</dbReference>
<dbReference type="Pfam" id="PF00250">
    <property type="entry name" value="Forkhead"/>
    <property type="match status" value="1"/>
</dbReference>
<feature type="DNA-binding region" description="Fork-head" evidence="3">
    <location>
        <begin position="98"/>
        <end position="190"/>
    </location>
</feature>